<dbReference type="AlphaFoldDB" id="A0AAD2AEX7"/>
<evidence type="ECO:0000313" key="1">
    <source>
        <dbReference type="EMBL" id="CAI9786454.1"/>
    </source>
</evidence>
<name>A0AAD2AEX7_9LAMI</name>
<reference evidence="1" key="1">
    <citation type="submission" date="2023-05" db="EMBL/GenBank/DDBJ databases">
        <authorList>
            <person name="Huff M."/>
        </authorList>
    </citation>
    <scope>NUCLEOTIDE SEQUENCE</scope>
</reference>
<protein>
    <submittedName>
        <fullName evidence="1">Uncharacterized protein</fullName>
    </submittedName>
</protein>
<organism evidence="1 2">
    <name type="scientific">Fraxinus pennsylvanica</name>
    <dbReference type="NCBI Taxonomy" id="56036"/>
    <lineage>
        <taxon>Eukaryota</taxon>
        <taxon>Viridiplantae</taxon>
        <taxon>Streptophyta</taxon>
        <taxon>Embryophyta</taxon>
        <taxon>Tracheophyta</taxon>
        <taxon>Spermatophyta</taxon>
        <taxon>Magnoliopsida</taxon>
        <taxon>eudicotyledons</taxon>
        <taxon>Gunneridae</taxon>
        <taxon>Pentapetalae</taxon>
        <taxon>asterids</taxon>
        <taxon>lamiids</taxon>
        <taxon>Lamiales</taxon>
        <taxon>Oleaceae</taxon>
        <taxon>Oleeae</taxon>
        <taxon>Fraxinus</taxon>
    </lineage>
</organism>
<keyword evidence="2" id="KW-1185">Reference proteome</keyword>
<gene>
    <name evidence="1" type="ORF">FPE_LOCUS33884</name>
</gene>
<sequence length="103" mass="11565">MNTSLTYGEDARVVGIKELRGGEERKIPLYLGELGHVQLKFSYVDNEDEEPARTDEIVVGIADKGDRNDSTNDIPIRGRTSSVESYDPFMARRLAKHLHGYSP</sequence>
<dbReference type="EMBL" id="OU503057">
    <property type="protein sequence ID" value="CAI9786454.1"/>
    <property type="molecule type" value="Genomic_DNA"/>
</dbReference>
<proteinExistence type="predicted"/>
<evidence type="ECO:0000313" key="2">
    <source>
        <dbReference type="Proteomes" id="UP000834106"/>
    </source>
</evidence>
<accession>A0AAD2AEX7</accession>
<dbReference type="Proteomes" id="UP000834106">
    <property type="component" value="Chromosome 22"/>
</dbReference>